<dbReference type="GO" id="GO:0003677">
    <property type="term" value="F:DNA binding"/>
    <property type="evidence" value="ECO:0007669"/>
    <property type="project" value="UniProtKB-KW"/>
</dbReference>
<accession>A0ABY1JAD6</accession>
<dbReference type="SUPFAM" id="SSF47413">
    <property type="entry name" value="lambda repressor-like DNA-binding domains"/>
    <property type="match status" value="1"/>
</dbReference>
<dbReference type="Proteomes" id="UP000185093">
    <property type="component" value="Unassembled WGS sequence"/>
</dbReference>
<dbReference type="Gene3D" id="1.10.260.40">
    <property type="entry name" value="lambda repressor-like DNA-binding domains"/>
    <property type="match status" value="1"/>
</dbReference>
<sequence>MSLGVRIKRLRHLRGLTQRELATMVGVSPGYIQALESNKRTGSLELMRKLADALGTDLSSLLDEAQRKQSKVYLDDLLSDEGTEIWYKGRKLDPRDTAMLARILDAILEHRLGE</sequence>
<dbReference type="PANTHER" id="PTHR46797">
    <property type="entry name" value="HTH-TYPE TRANSCRIPTIONAL REGULATOR"/>
    <property type="match status" value="1"/>
</dbReference>
<evidence type="ECO:0000313" key="4">
    <source>
        <dbReference type="Proteomes" id="UP000185093"/>
    </source>
</evidence>
<proteinExistence type="predicted"/>
<evidence type="ECO:0000313" key="3">
    <source>
        <dbReference type="EMBL" id="SIN61883.1"/>
    </source>
</evidence>
<protein>
    <submittedName>
        <fullName evidence="3">DNA-binding transcriptional regulator, XRE-family HTH domain</fullName>
    </submittedName>
</protein>
<dbReference type="SMART" id="SM00530">
    <property type="entry name" value="HTH_XRE"/>
    <property type="match status" value="1"/>
</dbReference>
<feature type="domain" description="HTH cro/C1-type" evidence="2">
    <location>
        <begin position="7"/>
        <end position="61"/>
    </location>
</feature>
<organism evidence="3 4">
    <name type="scientific">Acetomicrobium flavidum</name>
    <dbReference type="NCBI Taxonomy" id="49896"/>
    <lineage>
        <taxon>Bacteria</taxon>
        <taxon>Thermotogati</taxon>
        <taxon>Synergistota</taxon>
        <taxon>Synergistia</taxon>
        <taxon>Synergistales</taxon>
        <taxon>Acetomicrobiaceae</taxon>
        <taxon>Acetomicrobium</taxon>
    </lineage>
</organism>
<reference evidence="3 4" key="1">
    <citation type="submission" date="2016-11" db="EMBL/GenBank/DDBJ databases">
        <authorList>
            <person name="Varghese N."/>
            <person name="Submissions S."/>
        </authorList>
    </citation>
    <scope>NUCLEOTIDE SEQUENCE [LARGE SCALE GENOMIC DNA]</scope>
    <source>
        <strain evidence="3 4">DSM 20664</strain>
    </source>
</reference>
<dbReference type="RefSeq" id="WP_014806927.1">
    <property type="nucleotide sequence ID" value="NZ_FSQZ01000001.1"/>
</dbReference>
<evidence type="ECO:0000256" key="1">
    <source>
        <dbReference type="ARBA" id="ARBA00023125"/>
    </source>
</evidence>
<dbReference type="InterPro" id="IPR010982">
    <property type="entry name" value="Lambda_DNA-bd_dom_sf"/>
</dbReference>
<evidence type="ECO:0000259" key="2">
    <source>
        <dbReference type="PROSITE" id="PS50943"/>
    </source>
</evidence>
<dbReference type="PANTHER" id="PTHR46797:SF1">
    <property type="entry name" value="METHYLPHOSPHONATE SYNTHASE"/>
    <property type="match status" value="1"/>
</dbReference>
<keyword evidence="4" id="KW-1185">Reference proteome</keyword>
<name>A0ABY1JAD6_9BACT</name>
<dbReference type="EMBL" id="FSQZ01000001">
    <property type="protein sequence ID" value="SIN61883.1"/>
    <property type="molecule type" value="Genomic_DNA"/>
</dbReference>
<dbReference type="PROSITE" id="PS50943">
    <property type="entry name" value="HTH_CROC1"/>
    <property type="match status" value="1"/>
</dbReference>
<keyword evidence="1 3" id="KW-0238">DNA-binding</keyword>
<dbReference type="InterPro" id="IPR001387">
    <property type="entry name" value="Cro/C1-type_HTH"/>
</dbReference>
<dbReference type="Pfam" id="PF01381">
    <property type="entry name" value="HTH_3"/>
    <property type="match status" value="1"/>
</dbReference>
<dbReference type="CDD" id="cd00093">
    <property type="entry name" value="HTH_XRE"/>
    <property type="match status" value="1"/>
</dbReference>
<gene>
    <name evidence="3" type="ORF">SAMN05444368_0033</name>
</gene>
<dbReference type="InterPro" id="IPR050807">
    <property type="entry name" value="TransReg_Diox_bact_type"/>
</dbReference>
<comment type="caution">
    <text evidence="3">The sequence shown here is derived from an EMBL/GenBank/DDBJ whole genome shotgun (WGS) entry which is preliminary data.</text>
</comment>